<evidence type="ECO:0000256" key="3">
    <source>
        <dbReference type="ARBA" id="ARBA00022664"/>
    </source>
</evidence>
<dbReference type="Pfam" id="PF02847">
    <property type="entry name" value="MA3"/>
    <property type="match status" value="1"/>
</dbReference>
<keyword evidence="4" id="KW-0508">mRNA splicing</keyword>
<comment type="subcellular location">
    <subcellularLocation>
        <location evidence="1">Nucleus</location>
    </subcellularLocation>
</comment>
<name>A0ABN8WUC2_SACUV</name>
<feature type="domain" description="MI" evidence="9">
    <location>
        <begin position="332"/>
        <end position="449"/>
    </location>
</feature>
<evidence type="ECO:0000256" key="5">
    <source>
        <dbReference type="ARBA" id="ARBA00023242"/>
    </source>
</evidence>
<keyword evidence="8" id="KW-0472">Membrane</keyword>
<protein>
    <recommendedName>
        <fullName evidence="6">Pre-mRNA-splicing factor CWC22</fullName>
    </recommendedName>
</protein>
<dbReference type="Proteomes" id="UP001162085">
    <property type="component" value="Chromosome 7"/>
</dbReference>
<dbReference type="InterPro" id="IPR003891">
    <property type="entry name" value="Initiation_fac_eIF4g_MI"/>
</dbReference>
<dbReference type="EMBL" id="OX365934">
    <property type="protein sequence ID" value="CAI4064091.1"/>
    <property type="molecule type" value="Genomic_DNA"/>
</dbReference>
<feature type="compositionally biased region" description="Basic and acidic residues" evidence="7">
    <location>
        <begin position="537"/>
        <end position="549"/>
    </location>
</feature>
<evidence type="ECO:0000313" key="10">
    <source>
        <dbReference type="EMBL" id="CAI4064091.1"/>
    </source>
</evidence>
<feature type="compositionally biased region" description="Basic residues" evidence="7">
    <location>
        <begin position="612"/>
        <end position="626"/>
    </location>
</feature>
<dbReference type="InterPro" id="IPR050781">
    <property type="entry name" value="CWC22_splicing_factor"/>
</dbReference>
<evidence type="ECO:0000313" key="11">
    <source>
        <dbReference type="Proteomes" id="UP001162085"/>
    </source>
</evidence>
<dbReference type="PANTHER" id="PTHR18034:SF3">
    <property type="entry name" value="PRE-MRNA-SPLICING FACTOR CWC22 HOMOLOG"/>
    <property type="match status" value="1"/>
</dbReference>
<proteinExistence type="inferred from homology"/>
<evidence type="ECO:0000256" key="8">
    <source>
        <dbReference type="SAM" id="Phobius"/>
    </source>
</evidence>
<sequence>MISPSFFFFFITYLKNLTLLITIVFYCKKKTSEKEYKVETLKISMSTIINDETNTEFQRENWEMIRSHVSPIISNLTMDNLLESYKDLFQVNIVVGGNIVCQTVVDFILKKQNKRQIPALAALVTLLNSDVPEIGETLIKELMLTFVNQFNHRDYILCDNILQCLSILFLYDVAHEIIILQILLLLLEKNYLQFVISVLKICGWKLALVSRKTHNMIWEKLRYILQTQDLSRTVRESLEELFEIRQTDYKKGSQGLLVLNSSDYTVNTHSYIVNDEDRANVKLGDFKECTRFDELTKVFDALRQRLWINNVSNKDTTEKLQINDMTSTNDVEFKKKIYLVLKSSLSGDEAAHKLLRLKVANNLKKTVVDIIIKSSLQESTFSKFYSILSERVITFHRSWQIAYNETFEKNYTEDMEDFETEQLRILGKLWGHLISYKFLPMKCLTIIKLTEEDSCPQGRIFIKFLFQELVNEQGLDELQTRLASIKLEGMFPLEGDADHIRYSINFFTAIGLGVLTEKMRSQLTIVQEIEDAQEEEERLKREEELQELRKKARDSQPSQGPKIHESRLFLQGDTRGGARSRPPPSSTGRKRARSRTPPRGPRNNRDRSRTPPARRQRQRSRTPPRR</sequence>
<evidence type="ECO:0000256" key="1">
    <source>
        <dbReference type="ARBA" id="ARBA00004123"/>
    </source>
</evidence>
<organism evidence="10 11">
    <name type="scientific">Saccharomyces uvarum</name>
    <name type="common">Yeast</name>
    <name type="synonym">Saccharomyces bayanus var. uvarum</name>
    <dbReference type="NCBI Taxonomy" id="230603"/>
    <lineage>
        <taxon>Eukaryota</taxon>
        <taxon>Fungi</taxon>
        <taxon>Dikarya</taxon>
        <taxon>Ascomycota</taxon>
        <taxon>Saccharomycotina</taxon>
        <taxon>Saccharomycetes</taxon>
        <taxon>Saccharomycetales</taxon>
        <taxon>Saccharomycetaceae</taxon>
        <taxon>Saccharomyces</taxon>
    </lineage>
</organism>
<dbReference type="SMART" id="SM00544">
    <property type="entry name" value="MA3"/>
    <property type="match status" value="1"/>
</dbReference>
<gene>
    <name evidence="10" type="primary">SUVZ07G5000</name>
    <name evidence="10" type="ORF">SUVZ_07G5000</name>
</gene>
<keyword evidence="3" id="KW-0507">mRNA processing</keyword>
<evidence type="ECO:0000256" key="7">
    <source>
        <dbReference type="SAM" id="MobiDB-lite"/>
    </source>
</evidence>
<accession>A0ABN8WUC2</accession>
<evidence type="ECO:0000256" key="6">
    <source>
        <dbReference type="ARBA" id="ARBA00040804"/>
    </source>
</evidence>
<comment type="similarity">
    <text evidence="2">Belongs to the CWC22 family.</text>
</comment>
<dbReference type="PANTHER" id="PTHR18034">
    <property type="entry name" value="CELL CYCLE CONTROL PROTEIN CWF22-RELATED"/>
    <property type="match status" value="1"/>
</dbReference>
<keyword evidence="8" id="KW-1133">Transmembrane helix</keyword>
<dbReference type="Gene3D" id="1.25.40.180">
    <property type="match status" value="1"/>
</dbReference>
<evidence type="ECO:0000256" key="4">
    <source>
        <dbReference type="ARBA" id="ARBA00023187"/>
    </source>
</evidence>
<keyword evidence="11" id="KW-1185">Reference proteome</keyword>
<feature type="region of interest" description="Disordered" evidence="7">
    <location>
        <begin position="537"/>
        <end position="626"/>
    </location>
</feature>
<feature type="transmembrane region" description="Helical" evidence="8">
    <location>
        <begin position="6"/>
        <end position="27"/>
    </location>
</feature>
<dbReference type="InterPro" id="IPR016024">
    <property type="entry name" value="ARM-type_fold"/>
</dbReference>
<evidence type="ECO:0000256" key="2">
    <source>
        <dbReference type="ARBA" id="ARBA00006856"/>
    </source>
</evidence>
<reference evidence="10" key="1">
    <citation type="submission" date="2022-10" db="EMBL/GenBank/DDBJ databases">
        <authorList>
            <person name="Byrne P K."/>
        </authorList>
    </citation>
    <scope>NUCLEOTIDE SEQUENCE</scope>
    <source>
        <strain evidence="10">ZP964</strain>
    </source>
</reference>
<keyword evidence="8" id="KW-0812">Transmembrane</keyword>
<dbReference type="PROSITE" id="PS51366">
    <property type="entry name" value="MI"/>
    <property type="match status" value="1"/>
</dbReference>
<dbReference type="SUPFAM" id="SSF48371">
    <property type="entry name" value="ARM repeat"/>
    <property type="match status" value="1"/>
</dbReference>
<feature type="transmembrane region" description="Helical" evidence="8">
    <location>
        <begin position="161"/>
        <end position="185"/>
    </location>
</feature>
<dbReference type="SMART" id="SM00543">
    <property type="entry name" value="MIF4G"/>
    <property type="match status" value="1"/>
</dbReference>
<dbReference type="InterPro" id="IPR003890">
    <property type="entry name" value="MIF4G-like_typ-3"/>
</dbReference>
<evidence type="ECO:0000259" key="9">
    <source>
        <dbReference type="PROSITE" id="PS51366"/>
    </source>
</evidence>
<keyword evidence="5" id="KW-0539">Nucleus</keyword>